<keyword evidence="1" id="KW-0812">Transmembrane</keyword>
<evidence type="ECO:0000256" key="1">
    <source>
        <dbReference type="SAM" id="Phobius"/>
    </source>
</evidence>
<proteinExistence type="predicted"/>
<dbReference type="InterPro" id="IPR033640">
    <property type="entry name" value="FAR_C"/>
</dbReference>
<feature type="transmembrane region" description="Helical" evidence="1">
    <location>
        <begin position="78"/>
        <end position="99"/>
    </location>
</feature>
<dbReference type="GeneID" id="103524290"/>
<keyword evidence="1" id="KW-0472">Membrane</keyword>
<dbReference type="AlphaFoldDB" id="A0A1S3DV25"/>
<dbReference type="CDD" id="cd09071">
    <property type="entry name" value="FAR_C"/>
    <property type="match status" value="1"/>
</dbReference>
<dbReference type="RefSeq" id="XP_008487525.2">
    <property type="nucleotide sequence ID" value="XM_008489303.3"/>
</dbReference>
<name>A0A1S3DV25_DIACI</name>
<dbReference type="Proteomes" id="UP000079169">
    <property type="component" value="Unplaced"/>
</dbReference>
<sequence length="108" mass="13008">MEKLTLLLKSFTMCQWNFDDTNVQRLWQQLEAKDQKLFPFNVKDLDWDDYVENNARGIRLYVLQDKNEHRQFAKRRYLMLRAANAMLWTSLTTMLVYGLSNLMPKSKL</sequence>
<dbReference type="PaxDb" id="121845-A0A1S3DV25"/>
<evidence type="ECO:0000313" key="3">
    <source>
        <dbReference type="Proteomes" id="UP000079169"/>
    </source>
</evidence>
<keyword evidence="3" id="KW-1185">Reference proteome</keyword>
<evidence type="ECO:0000313" key="4">
    <source>
        <dbReference type="RefSeq" id="XP_008487525.2"/>
    </source>
</evidence>
<reference evidence="4" key="1">
    <citation type="submission" date="2025-08" db="UniProtKB">
        <authorList>
            <consortium name="RefSeq"/>
        </authorList>
    </citation>
    <scope>IDENTIFICATION</scope>
</reference>
<organism evidence="3 4">
    <name type="scientific">Diaphorina citri</name>
    <name type="common">Asian citrus psyllid</name>
    <dbReference type="NCBI Taxonomy" id="121845"/>
    <lineage>
        <taxon>Eukaryota</taxon>
        <taxon>Metazoa</taxon>
        <taxon>Ecdysozoa</taxon>
        <taxon>Arthropoda</taxon>
        <taxon>Hexapoda</taxon>
        <taxon>Insecta</taxon>
        <taxon>Pterygota</taxon>
        <taxon>Neoptera</taxon>
        <taxon>Paraneoptera</taxon>
        <taxon>Hemiptera</taxon>
        <taxon>Sternorrhyncha</taxon>
        <taxon>Psylloidea</taxon>
        <taxon>Psyllidae</taxon>
        <taxon>Diaphorininae</taxon>
        <taxon>Diaphorina</taxon>
    </lineage>
</organism>
<dbReference type="STRING" id="121845.A0A1S3DV25"/>
<gene>
    <name evidence="4" type="primary">LOC103524290</name>
</gene>
<protein>
    <submittedName>
        <fullName evidence="4">Fatty acyl-CoA reductase wat-like</fullName>
    </submittedName>
</protein>
<accession>A0A1S3DV25</accession>
<keyword evidence="1" id="KW-1133">Transmembrane helix</keyword>
<evidence type="ECO:0000259" key="2">
    <source>
        <dbReference type="Pfam" id="PF03015"/>
    </source>
</evidence>
<dbReference type="KEGG" id="dci:103524290"/>
<feature type="domain" description="Fatty acyl-CoA reductase C-terminal" evidence="2">
    <location>
        <begin position="2"/>
        <end position="64"/>
    </location>
</feature>
<dbReference type="Pfam" id="PF03015">
    <property type="entry name" value="Sterile"/>
    <property type="match status" value="1"/>
</dbReference>